<proteinExistence type="predicted"/>
<dbReference type="InterPro" id="IPR011608">
    <property type="entry name" value="PRD"/>
</dbReference>
<dbReference type="InterPro" id="IPR036388">
    <property type="entry name" value="WH-like_DNA-bd_sf"/>
</dbReference>
<dbReference type="OrthoDB" id="3239954at2"/>
<dbReference type="eggNOG" id="COG3711">
    <property type="taxonomic scope" value="Bacteria"/>
</dbReference>
<evidence type="ECO:0000256" key="3">
    <source>
        <dbReference type="ARBA" id="ARBA00023015"/>
    </source>
</evidence>
<evidence type="ECO:0000313" key="10">
    <source>
        <dbReference type="Proteomes" id="UP000002939"/>
    </source>
</evidence>
<keyword evidence="10" id="KW-1185">Reference proteome</keyword>
<organism evidence="9 10">
    <name type="scientific">Granulicatella elegans ATCC 700633</name>
    <dbReference type="NCBI Taxonomy" id="626369"/>
    <lineage>
        <taxon>Bacteria</taxon>
        <taxon>Bacillati</taxon>
        <taxon>Bacillota</taxon>
        <taxon>Bacilli</taxon>
        <taxon>Lactobacillales</taxon>
        <taxon>Carnobacteriaceae</taxon>
        <taxon>Granulicatella</taxon>
    </lineage>
</organism>
<dbReference type="EMBL" id="ACRF02000016">
    <property type="protein sequence ID" value="EEW92882.1"/>
    <property type="molecule type" value="Genomic_DNA"/>
</dbReference>
<dbReference type="STRING" id="626369.HMPREF0446_00870"/>
<evidence type="ECO:0000256" key="4">
    <source>
        <dbReference type="ARBA" id="ARBA00023159"/>
    </source>
</evidence>
<dbReference type="Gene3D" id="3.40.50.2300">
    <property type="match status" value="1"/>
</dbReference>
<dbReference type="SUPFAM" id="SSF55804">
    <property type="entry name" value="Phoshotransferase/anion transport protein"/>
    <property type="match status" value="1"/>
</dbReference>
<accession>D0BLL7</accession>
<dbReference type="InterPro" id="IPR002178">
    <property type="entry name" value="PTS_EIIA_type-2_dom"/>
</dbReference>
<protein>
    <submittedName>
        <fullName evidence="9">Uncharacterized protein</fullName>
    </submittedName>
</protein>
<dbReference type="InterPro" id="IPR013011">
    <property type="entry name" value="PTS_EIIB_2"/>
</dbReference>
<dbReference type="PROSITE" id="PS51094">
    <property type="entry name" value="PTS_EIIA_TYPE_2"/>
    <property type="match status" value="1"/>
</dbReference>
<dbReference type="eggNOG" id="COG1762">
    <property type="taxonomic scope" value="Bacteria"/>
</dbReference>
<comment type="caution">
    <text evidence="9">The sequence shown here is derived from an EMBL/GenBank/DDBJ whole genome shotgun (WGS) entry which is preliminary data.</text>
</comment>
<dbReference type="Gene3D" id="1.10.1790.10">
    <property type="entry name" value="PRD domain"/>
    <property type="match status" value="1"/>
</dbReference>
<dbReference type="SUPFAM" id="SSF63520">
    <property type="entry name" value="PTS-regulatory domain, PRD"/>
    <property type="match status" value="1"/>
</dbReference>
<dbReference type="InterPro" id="IPR007737">
    <property type="entry name" value="Mga_HTH"/>
</dbReference>
<dbReference type="AlphaFoldDB" id="D0BLL7"/>
<reference evidence="9" key="1">
    <citation type="submission" date="2009-09" db="EMBL/GenBank/DDBJ databases">
        <authorList>
            <consortium name="The Broad Institute Genome Sequencing Platform"/>
            <person name="Ward D."/>
            <person name="Feldgarden M."/>
            <person name="Earl A."/>
            <person name="Young S.K."/>
            <person name="Zeng Q."/>
            <person name="Koehrsen M."/>
            <person name="Alvarado L."/>
            <person name="Berlin A."/>
            <person name="Bochicchio J."/>
            <person name="Borenstein D."/>
            <person name="Chapman S.B."/>
            <person name="Chen Z."/>
            <person name="Engels R."/>
            <person name="Freedman E."/>
            <person name="Gellesch M."/>
            <person name="Goldberg J."/>
            <person name="Griggs A."/>
            <person name="Gujja S."/>
            <person name="Heilman E."/>
            <person name="Heiman D."/>
            <person name="Hepburn T."/>
            <person name="Howarth C."/>
            <person name="Jen D."/>
            <person name="Larson L."/>
            <person name="Lewis B."/>
            <person name="Mehta T."/>
            <person name="Park D."/>
            <person name="Pearson M."/>
            <person name="Roberts A."/>
            <person name="Saif S."/>
            <person name="Shea T."/>
            <person name="Shenoy N."/>
            <person name="Sisk P."/>
            <person name="Stolte C."/>
            <person name="Sykes S."/>
            <person name="Thomson T."/>
            <person name="Walk T."/>
            <person name="White J."/>
            <person name="Yandava C."/>
            <person name="Sibley C.D."/>
            <person name="Field T.R."/>
            <person name="Grinwis M."/>
            <person name="Eshaghurshan C.S."/>
            <person name="Surette M.G."/>
            <person name="Haas B."/>
            <person name="Nusbaum C."/>
            <person name="Birren B."/>
        </authorList>
    </citation>
    <scope>NUCLEOTIDE SEQUENCE [LARGE SCALE GENOMIC DNA]</scope>
    <source>
        <strain evidence="9">ATCC 700633</strain>
    </source>
</reference>
<dbReference type="PANTHER" id="PTHR30185">
    <property type="entry name" value="CRYPTIC BETA-GLUCOSIDE BGL OPERON ANTITERMINATOR"/>
    <property type="match status" value="1"/>
</dbReference>
<sequence length="650" mass="75828">MNKRQVLLLEYLMKNIEYLSANQLADRYKVSTKTVYQDIDKINDFLKGNSIETEVIKIPRKGIKLLSQLENKKIHTKIIKLNGEMKESFSPEYREKELIRKLFITHEKVDLYEFSEEMFVTDSTIHRLIDKLNSIFISFDVKLKIKRDEIILKGNERNIRKALEIFIVKFVSNDRDRFKNLELFFSKEDINNCQKSIVKLSEKYQFHFTDEYLYSLLLDCLIFKKRNEANEILTNRLSNLVNDVNHLEVYFFAGELLETILNFTLEKISPYEIEAMAYNLLAFGFNIQSVEYMKNVNEQVKTLIQKVSNLLSLNLTTDEHLQMMLSAHISKMIIRLRNQNFISNPALEEIKKQYSSLFNVIWLSIRTLSQYYELSIPNEELAFIVIHFQVAIEKIMKPLNIVVICQNGIATSELIMNKLRRIFSSNEKLTTISLRELDFYDLRNIDLVISTIGLPELNIPVIEVSPIITKEELRMIQQFYAEQSTDNYRMMKTSLNGREFNVASLNTLLKEPKLIKINVKNKQECIERLIIECSIGNQTEEFRDSINQRELLGSTSVYTGIALPHCDPKVVKQSELILMSLDKPIEWGKNQVSLVLLIAIAEQDIPVFKDSLIALYSVIENQNLMSELMLMSDGKKIKNKILEEVSQNAR</sequence>
<dbReference type="PROSITE" id="PS51099">
    <property type="entry name" value="PTS_EIIB_TYPE_2"/>
    <property type="match status" value="1"/>
</dbReference>
<dbReference type="RefSeq" id="WP_006703143.1">
    <property type="nucleotide sequence ID" value="NZ_KI391971.1"/>
</dbReference>
<evidence type="ECO:0000259" key="8">
    <source>
        <dbReference type="PROSITE" id="PS51372"/>
    </source>
</evidence>
<dbReference type="Proteomes" id="UP000002939">
    <property type="component" value="Unassembled WGS sequence"/>
</dbReference>
<dbReference type="InterPro" id="IPR016152">
    <property type="entry name" value="PTrfase/Anion_transptr"/>
</dbReference>
<reference evidence="9" key="2">
    <citation type="submission" date="2011-10" db="EMBL/GenBank/DDBJ databases">
        <title>The Genome Sequence of Granulicatella elegans ATCC 700633.</title>
        <authorList>
            <consortium name="The Broad Institute Genome Sequencing Platform"/>
            <consortium name="The Broad Institute Genome Sequencing Center for Infectious Disease"/>
            <person name="Earl A."/>
            <person name="Ward D."/>
            <person name="Feldgarden M."/>
            <person name="Gevers D."/>
            <person name="Sibley C.D."/>
            <person name="Field T.R."/>
            <person name="Grinwis M."/>
            <person name="Eshaghurshan C.S."/>
            <person name="Surette M.G."/>
            <person name="Young S.K."/>
            <person name="Zeng Q."/>
            <person name="Gargeya S."/>
            <person name="Fitzgerald M."/>
            <person name="Haas B."/>
            <person name="Abouelleil A."/>
            <person name="Alvarado L."/>
            <person name="Arachchi H.M."/>
            <person name="Berlin A."/>
            <person name="Brown A."/>
            <person name="Chapman S.B."/>
            <person name="Chen Z."/>
            <person name="Dunbar C."/>
            <person name="Freedman E."/>
            <person name="Gearin G."/>
            <person name="Goldberg J."/>
            <person name="Griggs A."/>
            <person name="Gujja S."/>
            <person name="Heiman D."/>
            <person name="Howarth C."/>
            <person name="Larson L."/>
            <person name="Lui A."/>
            <person name="MacDonald P.J.P."/>
            <person name="Montmayeur A."/>
            <person name="Murphy C."/>
            <person name="Neiman D."/>
            <person name="Pearson M."/>
            <person name="Priest M."/>
            <person name="Roberts A."/>
            <person name="Saif S."/>
            <person name="Shea T."/>
            <person name="Shenoy N."/>
            <person name="Sisk P."/>
            <person name="Stolte C."/>
            <person name="Sykes S."/>
            <person name="Wortman J."/>
            <person name="Nusbaum C."/>
            <person name="Birren B."/>
        </authorList>
    </citation>
    <scope>NUCLEOTIDE SEQUENCE [LARGE SCALE GENOMIC DNA]</scope>
    <source>
        <strain evidence="9">ATCC 700633</strain>
    </source>
</reference>
<dbReference type="PROSITE" id="PS51372">
    <property type="entry name" value="PRD_2"/>
    <property type="match status" value="1"/>
</dbReference>
<keyword evidence="3" id="KW-0805">Transcription regulation</keyword>
<evidence type="ECO:0000259" key="6">
    <source>
        <dbReference type="PROSITE" id="PS51094"/>
    </source>
</evidence>
<dbReference type="Pfam" id="PF00359">
    <property type="entry name" value="PTS_EIIA_2"/>
    <property type="match status" value="1"/>
</dbReference>
<evidence type="ECO:0000256" key="1">
    <source>
        <dbReference type="ARBA" id="ARBA00022679"/>
    </source>
</evidence>
<dbReference type="PANTHER" id="PTHR30185:SF13">
    <property type="entry name" value="LICABCH OPERON REGULATOR-RELATED"/>
    <property type="match status" value="1"/>
</dbReference>
<dbReference type="InterPro" id="IPR036095">
    <property type="entry name" value="PTS_EIIB-like_sf"/>
</dbReference>
<dbReference type="Gene3D" id="3.40.930.10">
    <property type="entry name" value="Mannitol-specific EII, Chain A"/>
    <property type="match status" value="1"/>
</dbReference>
<dbReference type="Pfam" id="PF08279">
    <property type="entry name" value="HTH_11"/>
    <property type="match status" value="1"/>
</dbReference>
<dbReference type="InterPro" id="IPR050661">
    <property type="entry name" value="BglG_antiterminators"/>
</dbReference>
<evidence type="ECO:0000256" key="2">
    <source>
        <dbReference type="ARBA" id="ARBA00022737"/>
    </source>
</evidence>
<feature type="domain" description="PTS EIIB type-2" evidence="7">
    <location>
        <begin position="399"/>
        <end position="488"/>
    </location>
</feature>
<dbReference type="Pfam" id="PF00874">
    <property type="entry name" value="PRD"/>
    <property type="match status" value="1"/>
</dbReference>
<dbReference type="GO" id="GO:0006355">
    <property type="term" value="P:regulation of DNA-templated transcription"/>
    <property type="evidence" value="ECO:0007669"/>
    <property type="project" value="InterPro"/>
</dbReference>
<dbReference type="CDD" id="cd05568">
    <property type="entry name" value="PTS_IIB_bgl_like"/>
    <property type="match status" value="1"/>
</dbReference>
<feature type="domain" description="PTS EIIA type-2" evidence="6">
    <location>
        <begin position="501"/>
        <end position="644"/>
    </location>
</feature>
<keyword evidence="1" id="KW-0808">Transferase</keyword>
<keyword evidence="4" id="KW-0010">Activator</keyword>
<evidence type="ECO:0000313" key="9">
    <source>
        <dbReference type="EMBL" id="EEW92882.1"/>
    </source>
</evidence>
<feature type="domain" description="PRD" evidence="8">
    <location>
        <begin position="291"/>
        <end position="398"/>
    </location>
</feature>
<keyword evidence="5" id="KW-0804">Transcription</keyword>
<dbReference type="GO" id="GO:0009401">
    <property type="term" value="P:phosphoenolpyruvate-dependent sugar phosphotransferase system"/>
    <property type="evidence" value="ECO:0007669"/>
    <property type="project" value="InterPro"/>
</dbReference>
<dbReference type="HOGENOM" id="CLU_013442_3_1_9"/>
<keyword evidence="2" id="KW-0677">Repeat</keyword>
<dbReference type="InterPro" id="IPR036634">
    <property type="entry name" value="PRD_sf"/>
</dbReference>
<evidence type="ECO:0000256" key="5">
    <source>
        <dbReference type="ARBA" id="ARBA00023163"/>
    </source>
</evidence>
<dbReference type="GO" id="GO:0008982">
    <property type="term" value="F:protein-N(PI)-phosphohistidine-sugar phosphotransferase activity"/>
    <property type="evidence" value="ECO:0007669"/>
    <property type="project" value="InterPro"/>
</dbReference>
<dbReference type="SUPFAM" id="SSF52794">
    <property type="entry name" value="PTS system IIB component-like"/>
    <property type="match status" value="1"/>
</dbReference>
<dbReference type="InterPro" id="IPR013196">
    <property type="entry name" value="HTH_11"/>
</dbReference>
<dbReference type="Pfam" id="PF05043">
    <property type="entry name" value="Mga"/>
    <property type="match status" value="1"/>
</dbReference>
<evidence type="ECO:0000259" key="7">
    <source>
        <dbReference type="PROSITE" id="PS51099"/>
    </source>
</evidence>
<name>D0BLL7_9LACT</name>
<dbReference type="Gene3D" id="1.10.10.10">
    <property type="entry name" value="Winged helix-like DNA-binding domain superfamily/Winged helix DNA-binding domain"/>
    <property type="match status" value="2"/>
</dbReference>
<gene>
    <name evidence="9" type="ORF">HMPREF0446_00870</name>
</gene>